<dbReference type="RefSeq" id="WP_106144416.1">
    <property type="nucleotide sequence ID" value="NZ_PVYX01000001.1"/>
</dbReference>
<dbReference type="CDD" id="cd05400">
    <property type="entry name" value="NT_2-5OAS_ClassI-CCAase"/>
    <property type="match status" value="1"/>
</dbReference>
<dbReference type="InterPro" id="IPR006116">
    <property type="entry name" value="NT_2-5OAS_ClassI-CCAase"/>
</dbReference>
<accession>A0A2T0MIZ8</accession>
<dbReference type="GO" id="GO:0016779">
    <property type="term" value="F:nucleotidyltransferase activity"/>
    <property type="evidence" value="ECO:0007669"/>
    <property type="project" value="InterPro"/>
</dbReference>
<dbReference type="InterPro" id="IPR058588">
    <property type="entry name" value="E2-CBASS"/>
</dbReference>
<dbReference type="OrthoDB" id="1118920at2"/>
<comment type="caution">
    <text evidence="3">The sequence shown here is derived from an EMBL/GenBank/DDBJ whole genome shotgun (WGS) entry which is preliminary data.</text>
</comment>
<protein>
    <recommendedName>
        <fullName evidence="2">Type II CBASS E2 protein domain-containing protein</fullName>
    </recommendedName>
</protein>
<name>A0A2T0MIZ8_9FLAO</name>
<dbReference type="Pfam" id="PF18144">
    <property type="entry name" value="SMODS"/>
    <property type="match status" value="1"/>
</dbReference>
<feature type="domain" description="Type II CBASS E2 protein" evidence="2">
    <location>
        <begin position="423"/>
        <end position="541"/>
    </location>
</feature>
<dbReference type="AlphaFoldDB" id="A0A2T0MIZ8"/>
<gene>
    <name evidence="3" type="ORF">CLV81_1534</name>
</gene>
<dbReference type="Pfam" id="PF26395">
    <property type="entry name" value="E2-CBASS"/>
    <property type="match status" value="1"/>
</dbReference>
<evidence type="ECO:0000313" key="4">
    <source>
        <dbReference type="Proteomes" id="UP000237640"/>
    </source>
</evidence>
<dbReference type="EMBL" id="PVYX01000001">
    <property type="protein sequence ID" value="PRX57529.1"/>
    <property type="molecule type" value="Genomic_DNA"/>
</dbReference>
<evidence type="ECO:0000256" key="1">
    <source>
        <dbReference type="ARBA" id="ARBA00023118"/>
    </source>
</evidence>
<dbReference type="Proteomes" id="UP000237640">
    <property type="component" value="Unassembled WGS sequence"/>
</dbReference>
<evidence type="ECO:0000313" key="3">
    <source>
        <dbReference type="EMBL" id="PRX57529.1"/>
    </source>
</evidence>
<keyword evidence="1" id="KW-0051">Antiviral defense</keyword>
<proteinExistence type="predicted"/>
<sequence>MNFQQYLYDKGYQREDLLARIAESLELDESRSKKMESAYRAIYDVLQADTVFFSKVDFLVYPQGSKAIGTTTKPIGKDEFDLDIVVHIKDPYYNYTSSEIYDHLIRVFNANDVYKPKLVKKNRCARINYAGDFHLDILPGCIILSGGEKLMVPDRGLKSWTSSYPKGYIGWFLERAENVRQPILKKAFGDYVLLSEGKAEQEDLPQEDYYSKVPLKRAVQLTKRYRDIFFSKKPEYRTSSIVLTTIFGELYEGEPSIYETIDNVLNKILGYYSDYQNLYETKRIFKRIKVLNPVNVDEDFTEKWDNDKEYYHQFIAFAKSYKEKWERLKNGDFGVAEELFGSTRTKTILSEQLKNMGKGKGNDLEKAGATIFSGKSLVDKKGNVGNEGYPSKPNRNYGGIELVLETRKHNLYPSKNYIAVHIQKEMIDKHFPWLKTFVSDGVLYGKGKVRPSGCKKEYEIGIKYDPNIIGRKERVFILNDSTIKFGKTPHLYPGNSLCLYYPRDLPLYLDMNFVDVIPWISEWLVSYELWKKYGVWLAKEVKH</sequence>
<keyword evidence="4" id="KW-1185">Reference proteome</keyword>
<reference evidence="3 4" key="1">
    <citation type="submission" date="2018-03" db="EMBL/GenBank/DDBJ databases">
        <title>Genomic Encyclopedia of Archaeal and Bacterial Type Strains, Phase II (KMG-II): from individual species to whole genera.</title>
        <authorList>
            <person name="Goeker M."/>
        </authorList>
    </citation>
    <scope>NUCLEOTIDE SEQUENCE [LARGE SCALE GENOMIC DNA]</scope>
    <source>
        <strain evidence="3 4">DSM 25027</strain>
    </source>
</reference>
<evidence type="ECO:0000259" key="2">
    <source>
        <dbReference type="Pfam" id="PF26395"/>
    </source>
</evidence>
<organism evidence="3 4">
    <name type="scientific">Flagellimonas meridianipacifica</name>
    <dbReference type="NCBI Taxonomy" id="1080225"/>
    <lineage>
        <taxon>Bacteria</taxon>
        <taxon>Pseudomonadati</taxon>
        <taxon>Bacteroidota</taxon>
        <taxon>Flavobacteriia</taxon>
        <taxon>Flavobacteriales</taxon>
        <taxon>Flavobacteriaceae</taxon>
        <taxon>Flagellimonas</taxon>
    </lineage>
</organism>
<dbReference type="GO" id="GO:0051607">
    <property type="term" value="P:defense response to virus"/>
    <property type="evidence" value="ECO:0007669"/>
    <property type="project" value="UniProtKB-KW"/>
</dbReference>